<accession>A0AAW1PR34</accession>
<comment type="caution">
    <text evidence="1">The sequence shown here is derived from an EMBL/GenBank/DDBJ whole genome shotgun (WGS) entry which is preliminary data.</text>
</comment>
<dbReference type="EMBL" id="JALJOQ010000013">
    <property type="protein sequence ID" value="KAK9810892.1"/>
    <property type="molecule type" value="Genomic_DNA"/>
</dbReference>
<dbReference type="SUPFAM" id="SSF50630">
    <property type="entry name" value="Acid proteases"/>
    <property type="match status" value="1"/>
</dbReference>
<dbReference type="InterPro" id="IPR021109">
    <property type="entry name" value="Peptidase_aspartic_dom_sf"/>
</dbReference>
<evidence type="ECO:0000313" key="1">
    <source>
        <dbReference type="EMBL" id="KAK9810892.1"/>
    </source>
</evidence>
<dbReference type="Proteomes" id="UP001465755">
    <property type="component" value="Unassembled WGS sequence"/>
</dbReference>
<dbReference type="GO" id="GO:0004190">
    <property type="term" value="F:aspartic-type endopeptidase activity"/>
    <property type="evidence" value="ECO:0007669"/>
    <property type="project" value="InterPro"/>
</dbReference>
<protein>
    <recommendedName>
        <fullName evidence="3">Aspartyl protease</fullName>
    </recommendedName>
</protein>
<dbReference type="PROSITE" id="PS00141">
    <property type="entry name" value="ASP_PROTEASE"/>
    <property type="match status" value="1"/>
</dbReference>
<proteinExistence type="predicted"/>
<dbReference type="GO" id="GO:0006508">
    <property type="term" value="P:proteolysis"/>
    <property type="evidence" value="ECO:0007669"/>
    <property type="project" value="InterPro"/>
</dbReference>
<dbReference type="InterPro" id="IPR001969">
    <property type="entry name" value="Aspartic_peptidase_AS"/>
</dbReference>
<gene>
    <name evidence="1" type="ORF">WJX73_005903</name>
</gene>
<dbReference type="AlphaFoldDB" id="A0AAW1PR34"/>
<reference evidence="1 2" key="1">
    <citation type="journal article" date="2024" name="Nat. Commun.">
        <title>Phylogenomics reveals the evolutionary origins of lichenization in chlorophyte algae.</title>
        <authorList>
            <person name="Puginier C."/>
            <person name="Libourel C."/>
            <person name="Otte J."/>
            <person name="Skaloud P."/>
            <person name="Haon M."/>
            <person name="Grisel S."/>
            <person name="Petersen M."/>
            <person name="Berrin J.G."/>
            <person name="Delaux P.M."/>
            <person name="Dal Grande F."/>
            <person name="Keller J."/>
        </authorList>
    </citation>
    <scope>NUCLEOTIDE SEQUENCE [LARGE SCALE GENOMIC DNA]</scope>
    <source>
        <strain evidence="1 2">SAG 2036</strain>
    </source>
</reference>
<evidence type="ECO:0000313" key="2">
    <source>
        <dbReference type="Proteomes" id="UP001465755"/>
    </source>
</evidence>
<sequence length="189" mass="20661">MRLQRGMDMDDVLGPYPDHDQDAFDVLISDVKPEDLPRRISEALHVPYLEPMAIRANPVSGVVYNTKAAKQRVLVTLPVSARGRSVATHFIFDTGAPRTYIALSVLEALGLPEVSFHSEVVRLNGVKMSMGVSDLETVSYDGGQTTQPNQFGGLNILGMDFLDSAEAKLEINMQTMLVAITSPRFPGTN</sequence>
<evidence type="ECO:0008006" key="3">
    <source>
        <dbReference type="Google" id="ProtNLM"/>
    </source>
</evidence>
<keyword evidence="2" id="KW-1185">Reference proteome</keyword>
<name>A0AAW1PR34_9CHLO</name>
<dbReference type="Gene3D" id="2.40.70.10">
    <property type="entry name" value="Acid Proteases"/>
    <property type="match status" value="1"/>
</dbReference>
<organism evidence="1 2">
    <name type="scientific">Symbiochloris irregularis</name>
    <dbReference type="NCBI Taxonomy" id="706552"/>
    <lineage>
        <taxon>Eukaryota</taxon>
        <taxon>Viridiplantae</taxon>
        <taxon>Chlorophyta</taxon>
        <taxon>core chlorophytes</taxon>
        <taxon>Trebouxiophyceae</taxon>
        <taxon>Trebouxiales</taxon>
        <taxon>Trebouxiaceae</taxon>
        <taxon>Symbiochloris</taxon>
    </lineage>
</organism>